<accession>A0A7T8EDN2</accession>
<proteinExistence type="predicted"/>
<evidence type="ECO:0000313" key="1">
    <source>
        <dbReference type="EMBL" id="QQO84436.1"/>
    </source>
</evidence>
<sequence>MIPIGDFSSKDQFASAQDVLTANRFPAGMAGIIPQGAAGLGDPLKTNDVYQSNEVLPLARDIVEFINSAPELAKLGSLSVREP</sequence>
<gene>
    <name evidence="1" type="ORF">D7032_15050</name>
</gene>
<dbReference type="AlphaFoldDB" id="A0A7T8EDN2"/>
<dbReference type="RefSeq" id="WP_208193349.1">
    <property type="nucleotide sequence ID" value="NZ_CP032664.1"/>
</dbReference>
<name>A0A7T8EDN2_9GAMM</name>
<protein>
    <submittedName>
        <fullName evidence="1">Uncharacterized protein</fullName>
    </submittedName>
</protein>
<reference evidence="1" key="1">
    <citation type="submission" date="2018-09" db="EMBL/GenBank/DDBJ databases">
        <title>Genome sequencing and analysis.</title>
        <authorList>
            <person name="Huang Y.-T."/>
        </authorList>
    </citation>
    <scope>NUCLEOTIDE SEQUENCE</scope>
    <source>
        <strain evidence="1">HIDE</strain>
    </source>
</reference>
<dbReference type="EMBL" id="CP032664">
    <property type="protein sequence ID" value="QQO84436.1"/>
    <property type="molecule type" value="Genomic_DNA"/>
</dbReference>
<organism evidence="1">
    <name type="scientific">Shewanella algae</name>
    <dbReference type="NCBI Taxonomy" id="38313"/>
    <lineage>
        <taxon>Bacteria</taxon>
        <taxon>Pseudomonadati</taxon>
        <taxon>Pseudomonadota</taxon>
        <taxon>Gammaproteobacteria</taxon>
        <taxon>Alteromonadales</taxon>
        <taxon>Shewanellaceae</taxon>
        <taxon>Shewanella</taxon>
    </lineage>
</organism>